<feature type="compositionally biased region" description="Low complexity" evidence="6">
    <location>
        <begin position="257"/>
        <end position="272"/>
    </location>
</feature>
<keyword evidence="5" id="KW-0472">Membrane</keyword>
<evidence type="ECO:0000256" key="1">
    <source>
        <dbReference type="ARBA" id="ARBA00004308"/>
    </source>
</evidence>
<feature type="compositionally biased region" description="Low complexity" evidence="6">
    <location>
        <begin position="221"/>
        <end position="250"/>
    </location>
</feature>
<evidence type="ECO:0000259" key="7">
    <source>
        <dbReference type="Pfam" id="PF01602"/>
    </source>
</evidence>
<accession>U6LV60</accession>
<name>U6LV60_9EIME</name>
<dbReference type="Gene3D" id="1.25.10.10">
    <property type="entry name" value="Leucine-rich Repeat Variant"/>
    <property type="match status" value="1"/>
</dbReference>
<evidence type="ECO:0000256" key="5">
    <source>
        <dbReference type="ARBA" id="ARBA00023136"/>
    </source>
</evidence>
<dbReference type="GO" id="GO:0030117">
    <property type="term" value="C:membrane coat"/>
    <property type="evidence" value="ECO:0007669"/>
    <property type="project" value="InterPro"/>
</dbReference>
<evidence type="ECO:0000313" key="9">
    <source>
        <dbReference type="Proteomes" id="UP000030750"/>
    </source>
</evidence>
<dbReference type="GO" id="GO:0006886">
    <property type="term" value="P:intracellular protein transport"/>
    <property type="evidence" value="ECO:0007669"/>
    <property type="project" value="InterPro"/>
</dbReference>
<evidence type="ECO:0000256" key="3">
    <source>
        <dbReference type="ARBA" id="ARBA00022448"/>
    </source>
</evidence>
<dbReference type="InterPro" id="IPR016024">
    <property type="entry name" value="ARM-type_fold"/>
</dbReference>
<dbReference type="InterPro" id="IPR002553">
    <property type="entry name" value="Clathrin/coatomer_adapt-like_N"/>
</dbReference>
<dbReference type="PANTHER" id="PTHR11134">
    <property type="entry name" value="ADAPTOR COMPLEX SUBUNIT BETA FAMILY MEMBER"/>
    <property type="match status" value="1"/>
</dbReference>
<organism evidence="8 9">
    <name type="scientific">Eimeria brunetti</name>
    <dbReference type="NCBI Taxonomy" id="51314"/>
    <lineage>
        <taxon>Eukaryota</taxon>
        <taxon>Sar</taxon>
        <taxon>Alveolata</taxon>
        <taxon>Apicomplexa</taxon>
        <taxon>Conoidasida</taxon>
        <taxon>Coccidia</taxon>
        <taxon>Eucoccidiorida</taxon>
        <taxon>Eimeriorina</taxon>
        <taxon>Eimeriidae</taxon>
        <taxon>Eimeria</taxon>
    </lineage>
</organism>
<dbReference type="OrthoDB" id="10254310at2759"/>
<dbReference type="InterPro" id="IPR026739">
    <property type="entry name" value="AP_beta"/>
</dbReference>
<dbReference type="VEuPathDB" id="ToxoDB:EBH_0067060"/>
<evidence type="ECO:0000313" key="8">
    <source>
        <dbReference type="EMBL" id="CDJ54016.1"/>
    </source>
</evidence>
<protein>
    <submittedName>
        <fullName evidence="8">Beta adaptin protein, putative</fullName>
    </submittedName>
</protein>
<reference evidence="8" key="1">
    <citation type="submission" date="2013-10" db="EMBL/GenBank/DDBJ databases">
        <title>Genomic analysis of the causative agents of coccidiosis in chickens.</title>
        <authorList>
            <person name="Reid A.J."/>
            <person name="Blake D."/>
            <person name="Billington K."/>
            <person name="Browne H."/>
            <person name="Dunn M."/>
            <person name="Hung S."/>
            <person name="Kawahara F."/>
            <person name="Miranda-Saavedra D."/>
            <person name="Mourier T."/>
            <person name="Nagra H."/>
            <person name="Otto T.D."/>
            <person name="Rawlings N."/>
            <person name="Sanchez A."/>
            <person name="Sanders M."/>
            <person name="Subramaniam C."/>
            <person name="Tay Y."/>
            <person name="Dear P."/>
            <person name="Doerig C."/>
            <person name="Gruber A."/>
            <person name="Parkinson J."/>
            <person name="Shirley M."/>
            <person name="Wan K.L."/>
            <person name="Berriman M."/>
            <person name="Tomley F."/>
            <person name="Pain A."/>
        </authorList>
    </citation>
    <scope>NUCLEOTIDE SEQUENCE [LARGE SCALE GENOMIC DNA]</scope>
    <source>
        <strain evidence="8">Houghton</strain>
    </source>
</reference>
<dbReference type="GO" id="GO:0012505">
    <property type="term" value="C:endomembrane system"/>
    <property type="evidence" value="ECO:0007669"/>
    <property type="project" value="UniProtKB-SubCell"/>
</dbReference>
<dbReference type="Proteomes" id="UP000030750">
    <property type="component" value="Unassembled WGS sequence"/>
</dbReference>
<comment type="similarity">
    <text evidence="2">Belongs to the adaptor complexes large subunit family.</text>
</comment>
<gene>
    <name evidence="8" type="ORF">EBH_0067060</name>
</gene>
<keyword evidence="4" id="KW-0653">Protein transport</keyword>
<reference evidence="8" key="2">
    <citation type="submission" date="2013-10" db="EMBL/GenBank/DDBJ databases">
        <authorList>
            <person name="Aslett M."/>
        </authorList>
    </citation>
    <scope>NUCLEOTIDE SEQUENCE [LARGE SCALE GENOMIC DNA]</scope>
    <source>
        <strain evidence="8">Houghton</strain>
    </source>
</reference>
<keyword evidence="9" id="KW-1185">Reference proteome</keyword>
<comment type="subcellular location">
    <subcellularLocation>
        <location evidence="1">Endomembrane system</location>
    </subcellularLocation>
</comment>
<proteinExistence type="inferred from homology"/>
<dbReference type="Pfam" id="PF01602">
    <property type="entry name" value="Adaptin_N"/>
    <property type="match status" value="1"/>
</dbReference>
<evidence type="ECO:0000256" key="2">
    <source>
        <dbReference type="ARBA" id="ARBA00006613"/>
    </source>
</evidence>
<keyword evidence="3" id="KW-0813">Transport</keyword>
<dbReference type="InterPro" id="IPR011989">
    <property type="entry name" value="ARM-like"/>
</dbReference>
<dbReference type="SUPFAM" id="SSF48371">
    <property type="entry name" value="ARM repeat"/>
    <property type="match status" value="1"/>
</dbReference>
<sequence length="311" mass="33936">MFFCKFNDPLFIKIEKLDILVLAELREYANEVDYEMARRSIRAIGSLCMRLSGGLGRRHPGDYGPAVAALCSVQSLIDEPEARAAFVWICGQYSEHVPDCGSVIASFIDSFLEETAAVQLQILTAAVKLFLLQPQQQQQQITLLLKTATENADNPDVRDRGNISMVASVYHKLPETFVSRLRPAAALQQRDTGRGAPLGAQGSLEDSQEQVVERARKALEQQQQQQQQRGSARSSSRSSSSSRSRSALSDSSEEGPVDLLDLSDSSVSAASSKGCPVPQQLVLKGDTPGAQQQRGLEIRAAFYKPQGGKKP</sequence>
<feature type="domain" description="Clathrin/coatomer adaptor adaptin-like N-terminal" evidence="7">
    <location>
        <begin position="60"/>
        <end position="163"/>
    </location>
</feature>
<dbReference type="GO" id="GO:0016192">
    <property type="term" value="P:vesicle-mediated transport"/>
    <property type="evidence" value="ECO:0007669"/>
    <property type="project" value="InterPro"/>
</dbReference>
<feature type="region of interest" description="Disordered" evidence="6">
    <location>
        <begin position="188"/>
        <end position="295"/>
    </location>
</feature>
<evidence type="ECO:0000256" key="6">
    <source>
        <dbReference type="SAM" id="MobiDB-lite"/>
    </source>
</evidence>
<evidence type="ECO:0000256" key="4">
    <source>
        <dbReference type="ARBA" id="ARBA00022927"/>
    </source>
</evidence>
<dbReference type="EMBL" id="HG713496">
    <property type="protein sequence ID" value="CDJ54016.1"/>
    <property type="molecule type" value="Genomic_DNA"/>
</dbReference>
<dbReference type="AlphaFoldDB" id="U6LV60"/>